<evidence type="ECO:0000256" key="1">
    <source>
        <dbReference type="SAM" id="MobiDB-lite"/>
    </source>
</evidence>
<proteinExistence type="predicted"/>
<sequence>PILSDGEIDEELTITDSNYQVSDNENENNVEKDATARSITEEVQSWENLINEWIKFGNRKNQFEDRDDEILMTSDWDTEFEAKWSLDSLFISSLETPLYFGSEFTSNE</sequence>
<protein>
    <submittedName>
        <fullName evidence="2">533_t:CDS:1</fullName>
    </submittedName>
</protein>
<comment type="caution">
    <text evidence="2">The sequence shown here is derived from an EMBL/GenBank/DDBJ whole genome shotgun (WGS) entry which is preliminary data.</text>
</comment>
<reference evidence="2" key="1">
    <citation type="submission" date="2021-06" db="EMBL/GenBank/DDBJ databases">
        <authorList>
            <person name="Kallberg Y."/>
            <person name="Tangrot J."/>
            <person name="Rosling A."/>
        </authorList>
    </citation>
    <scope>NUCLEOTIDE SEQUENCE</scope>
    <source>
        <strain evidence="2">IN212</strain>
    </source>
</reference>
<dbReference type="EMBL" id="CAJVPZ010027943">
    <property type="protein sequence ID" value="CAG8729867.1"/>
    <property type="molecule type" value="Genomic_DNA"/>
</dbReference>
<evidence type="ECO:0000313" key="2">
    <source>
        <dbReference type="EMBL" id="CAG8729867.1"/>
    </source>
</evidence>
<dbReference type="AlphaFoldDB" id="A0A9N9IC61"/>
<dbReference type="OrthoDB" id="2438994at2759"/>
<accession>A0A9N9IC61</accession>
<name>A0A9N9IC61_9GLOM</name>
<keyword evidence="3" id="KW-1185">Reference proteome</keyword>
<feature type="compositionally biased region" description="Acidic residues" evidence="1">
    <location>
        <begin position="1"/>
        <end position="13"/>
    </location>
</feature>
<feature type="non-terminal residue" evidence="2">
    <location>
        <position position="1"/>
    </location>
</feature>
<feature type="compositionally biased region" description="Polar residues" evidence="1">
    <location>
        <begin position="14"/>
        <end position="23"/>
    </location>
</feature>
<dbReference type="Proteomes" id="UP000789396">
    <property type="component" value="Unassembled WGS sequence"/>
</dbReference>
<evidence type="ECO:0000313" key="3">
    <source>
        <dbReference type="Proteomes" id="UP000789396"/>
    </source>
</evidence>
<feature type="region of interest" description="Disordered" evidence="1">
    <location>
        <begin position="1"/>
        <end position="36"/>
    </location>
</feature>
<organism evidence="2 3">
    <name type="scientific">Racocetra fulgida</name>
    <dbReference type="NCBI Taxonomy" id="60492"/>
    <lineage>
        <taxon>Eukaryota</taxon>
        <taxon>Fungi</taxon>
        <taxon>Fungi incertae sedis</taxon>
        <taxon>Mucoromycota</taxon>
        <taxon>Glomeromycotina</taxon>
        <taxon>Glomeromycetes</taxon>
        <taxon>Diversisporales</taxon>
        <taxon>Gigasporaceae</taxon>
        <taxon>Racocetra</taxon>
    </lineage>
</organism>
<gene>
    <name evidence="2" type="ORF">RFULGI_LOCUS12049</name>
</gene>